<accession>A0ABT2WZX5</accession>
<feature type="transmembrane region" description="Helical" evidence="5">
    <location>
        <begin position="86"/>
        <end position="106"/>
    </location>
</feature>
<protein>
    <submittedName>
        <fullName evidence="7">Sterol desaturase family protein</fullName>
    </submittedName>
</protein>
<dbReference type="InterPro" id="IPR006694">
    <property type="entry name" value="Fatty_acid_hydroxylase"/>
</dbReference>
<keyword evidence="3 5" id="KW-1133">Transmembrane helix</keyword>
<comment type="caution">
    <text evidence="7">The sequence shown here is derived from an EMBL/GenBank/DDBJ whole genome shotgun (WGS) entry which is preliminary data.</text>
</comment>
<feature type="transmembrane region" description="Helical" evidence="5">
    <location>
        <begin position="46"/>
        <end position="66"/>
    </location>
</feature>
<dbReference type="EMBL" id="JAOVQO010000003">
    <property type="protein sequence ID" value="MCU9847238.1"/>
    <property type="molecule type" value="Genomic_DNA"/>
</dbReference>
<evidence type="ECO:0000313" key="7">
    <source>
        <dbReference type="EMBL" id="MCU9847238.1"/>
    </source>
</evidence>
<dbReference type="Pfam" id="PF04116">
    <property type="entry name" value="FA_hydroxylase"/>
    <property type="match status" value="1"/>
</dbReference>
<keyword evidence="8" id="KW-1185">Reference proteome</keyword>
<keyword evidence="2 5" id="KW-0812">Transmembrane</keyword>
<dbReference type="PANTHER" id="PTHR11863">
    <property type="entry name" value="STEROL DESATURASE"/>
    <property type="match status" value="1"/>
</dbReference>
<evidence type="ECO:0000259" key="6">
    <source>
        <dbReference type="Pfam" id="PF04116"/>
    </source>
</evidence>
<evidence type="ECO:0000256" key="2">
    <source>
        <dbReference type="ARBA" id="ARBA00022692"/>
    </source>
</evidence>
<evidence type="ECO:0000313" key="8">
    <source>
        <dbReference type="Proteomes" id="UP001209535"/>
    </source>
</evidence>
<dbReference type="RefSeq" id="WP_263333600.1">
    <property type="nucleotide sequence ID" value="NZ_JAOVQO010000003.1"/>
</dbReference>
<organism evidence="7 8">
    <name type="scientific">Albidovulum salinarum</name>
    <dbReference type="NCBI Taxonomy" id="2984153"/>
    <lineage>
        <taxon>Bacteria</taxon>
        <taxon>Pseudomonadati</taxon>
        <taxon>Pseudomonadota</taxon>
        <taxon>Alphaproteobacteria</taxon>
        <taxon>Rhodobacterales</taxon>
        <taxon>Paracoccaceae</taxon>
        <taxon>Albidovulum</taxon>
    </lineage>
</organism>
<reference evidence="7 8" key="1">
    <citation type="submission" date="2022-10" db="EMBL/GenBank/DDBJ databases">
        <title>Defluviimonas sp. nov., isolated from ocean surface sediments.</title>
        <authorList>
            <person name="He W."/>
            <person name="Wang L."/>
            <person name="Zhang D.-F."/>
        </authorList>
    </citation>
    <scope>NUCLEOTIDE SEQUENCE [LARGE SCALE GENOMIC DNA]</scope>
    <source>
        <strain evidence="7 8">WL0024</strain>
    </source>
</reference>
<feature type="domain" description="Fatty acid hydroxylase" evidence="6">
    <location>
        <begin position="181"/>
        <end position="310"/>
    </location>
</feature>
<comment type="subcellular location">
    <subcellularLocation>
        <location evidence="1">Membrane</location>
    </subcellularLocation>
</comment>
<dbReference type="Proteomes" id="UP001209535">
    <property type="component" value="Unassembled WGS sequence"/>
</dbReference>
<feature type="transmembrane region" description="Helical" evidence="5">
    <location>
        <begin position="172"/>
        <end position="194"/>
    </location>
</feature>
<dbReference type="InterPro" id="IPR050307">
    <property type="entry name" value="Sterol_Desaturase_Related"/>
</dbReference>
<evidence type="ECO:0000256" key="4">
    <source>
        <dbReference type="ARBA" id="ARBA00023136"/>
    </source>
</evidence>
<evidence type="ECO:0000256" key="3">
    <source>
        <dbReference type="ARBA" id="ARBA00022989"/>
    </source>
</evidence>
<proteinExistence type="predicted"/>
<evidence type="ECO:0000256" key="5">
    <source>
        <dbReference type="SAM" id="Phobius"/>
    </source>
</evidence>
<keyword evidence="4 5" id="KW-0472">Membrane</keyword>
<gene>
    <name evidence="7" type="ORF">OEZ60_04390</name>
</gene>
<sequence length="331" mass="38495">MSERTDPSGSALKGWHHVPEVPIRVSPFFTLPPDPGRMLRWLAVRWLALAENSILVGVALVSWAWFQPSLEVARTLAPGWIAGIWLRNFVLIALVAGGLHLFFFTLRRQGDRLKFDPRELARSGRQFSFGGQVRDNMFWTLTSGVGFWTAYEVLMFWAMANGWAPVLAWSAHPLWFVALFLLTPVWISFHFYWVHRALHWGPLYRIAHSLHHRNVNVGPWSGLSMHPVEHLIFFSSILIHFLIPAHPLHILFHMQHQSLTAATSHTGFENLLVRDRKRLALGTFHHQMHHRYFEVNYGNLEMPWDKWFGSFHDGTSEAHERMKIRRQKLGR</sequence>
<feature type="transmembrane region" description="Helical" evidence="5">
    <location>
        <begin position="138"/>
        <end position="160"/>
    </location>
</feature>
<evidence type="ECO:0000256" key="1">
    <source>
        <dbReference type="ARBA" id="ARBA00004370"/>
    </source>
</evidence>
<name>A0ABT2WZX5_9RHOB</name>